<dbReference type="SUPFAM" id="SSF48452">
    <property type="entry name" value="TPR-like"/>
    <property type="match status" value="1"/>
</dbReference>
<organism evidence="1 2">
    <name type="scientific">Candidatus Methanofishera endochildressiae</name>
    <dbReference type="NCBI Taxonomy" id="2738884"/>
    <lineage>
        <taxon>Bacteria</taxon>
        <taxon>Pseudomonadati</taxon>
        <taxon>Pseudomonadota</taxon>
        <taxon>Gammaproteobacteria</taxon>
        <taxon>Candidatus Methanofishera</taxon>
    </lineage>
</organism>
<dbReference type="AlphaFoldDB" id="A0A7Z0MN27"/>
<proteinExistence type="predicted"/>
<evidence type="ECO:0000313" key="1">
    <source>
        <dbReference type="EMBL" id="NYT46676.1"/>
    </source>
</evidence>
<dbReference type="Gene3D" id="1.25.40.10">
    <property type="entry name" value="Tetratricopeptide repeat domain"/>
    <property type="match status" value="1"/>
</dbReference>
<name>A0A7Z0MN27_9GAMM</name>
<comment type="caution">
    <text evidence="1">The sequence shown here is derived from an EMBL/GenBank/DDBJ whole genome shotgun (WGS) entry which is preliminary data.</text>
</comment>
<dbReference type="Proteomes" id="UP000537890">
    <property type="component" value="Unassembled WGS sequence"/>
</dbReference>
<dbReference type="EMBL" id="JACCHS010000027">
    <property type="protein sequence ID" value="NYT46676.1"/>
    <property type="molecule type" value="Genomic_DNA"/>
</dbReference>
<evidence type="ECO:0000313" key="2">
    <source>
        <dbReference type="Proteomes" id="UP000537890"/>
    </source>
</evidence>
<protein>
    <recommendedName>
        <fullName evidence="3">Tetratricopeptide repeat protein</fullName>
    </recommendedName>
</protein>
<accession>A0A7Z0MN27</accession>
<dbReference type="InterPro" id="IPR011990">
    <property type="entry name" value="TPR-like_helical_dom_sf"/>
</dbReference>
<evidence type="ECO:0008006" key="3">
    <source>
        <dbReference type="Google" id="ProtNLM"/>
    </source>
</evidence>
<sequence>MNKQVSIPGLTEHDLAAQAQALQKSGKYKEAIKLYKKLLQTSDADLYREPLANCYVQRAIGFAAKGMHKEALVLWENHTQFSQPPYEAYDQYITWVVLSNNLVNIQTSLASLSAQQLDKQYHRLATVLGF</sequence>
<reference evidence="1 2" key="1">
    <citation type="submission" date="2020-05" db="EMBL/GenBank/DDBJ databases">
        <title>Horizontal transmission and recombination maintain forever young bacterial symbiont genomes.</title>
        <authorList>
            <person name="Russell S.L."/>
            <person name="Pepper-Tunick E."/>
            <person name="Svedberg J."/>
            <person name="Byrne A."/>
            <person name="Ruelas Castillo J."/>
            <person name="Vollmers C."/>
            <person name="Beinart R.A."/>
            <person name="Corbett-Detig R."/>
        </authorList>
    </citation>
    <scope>NUCLEOTIDE SEQUENCE [LARGE SCALE GENOMIC DNA]</scope>
    <source>
        <strain evidence="1">4727-3</strain>
    </source>
</reference>
<gene>
    <name evidence="1" type="ORF">H0A75_02445</name>
</gene>